<sequence length="89" mass="9817">MAVGFRFIEREFRWPSPLNVNPIPPPITPLPFHQTIPSSIDYTVPTLKGGNASLAPLGLRVDMGGGDHLHSNSSHTLFPLKNAYMHTKN</sequence>
<evidence type="ECO:0000313" key="1">
    <source>
        <dbReference type="EMBL" id="GBP49781.1"/>
    </source>
</evidence>
<reference evidence="1 2" key="1">
    <citation type="journal article" date="2019" name="Commun. Biol.">
        <title>The bagworm genome reveals a unique fibroin gene that provides high tensile strength.</title>
        <authorList>
            <person name="Kono N."/>
            <person name="Nakamura H."/>
            <person name="Ohtoshi R."/>
            <person name="Tomita M."/>
            <person name="Numata K."/>
            <person name="Arakawa K."/>
        </authorList>
    </citation>
    <scope>NUCLEOTIDE SEQUENCE [LARGE SCALE GENOMIC DNA]</scope>
</reference>
<evidence type="ECO:0000313" key="2">
    <source>
        <dbReference type="Proteomes" id="UP000299102"/>
    </source>
</evidence>
<dbReference type="AlphaFoldDB" id="A0A4C1WF66"/>
<accession>A0A4C1WF66</accession>
<comment type="caution">
    <text evidence="1">The sequence shown here is derived from an EMBL/GenBank/DDBJ whole genome shotgun (WGS) entry which is preliminary data.</text>
</comment>
<dbReference type="EMBL" id="BGZK01000552">
    <property type="protein sequence ID" value="GBP49781.1"/>
    <property type="molecule type" value="Genomic_DNA"/>
</dbReference>
<name>A0A4C1WF66_EUMVA</name>
<dbReference type="Proteomes" id="UP000299102">
    <property type="component" value="Unassembled WGS sequence"/>
</dbReference>
<keyword evidence="2" id="KW-1185">Reference proteome</keyword>
<organism evidence="1 2">
    <name type="scientific">Eumeta variegata</name>
    <name type="common">Bagworm moth</name>
    <name type="synonym">Eumeta japonica</name>
    <dbReference type="NCBI Taxonomy" id="151549"/>
    <lineage>
        <taxon>Eukaryota</taxon>
        <taxon>Metazoa</taxon>
        <taxon>Ecdysozoa</taxon>
        <taxon>Arthropoda</taxon>
        <taxon>Hexapoda</taxon>
        <taxon>Insecta</taxon>
        <taxon>Pterygota</taxon>
        <taxon>Neoptera</taxon>
        <taxon>Endopterygota</taxon>
        <taxon>Lepidoptera</taxon>
        <taxon>Glossata</taxon>
        <taxon>Ditrysia</taxon>
        <taxon>Tineoidea</taxon>
        <taxon>Psychidae</taxon>
        <taxon>Oiketicinae</taxon>
        <taxon>Eumeta</taxon>
    </lineage>
</organism>
<proteinExistence type="predicted"/>
<protein>
    <submittedName>
        <fullName evidence="1">Uncharacterized protein</fullName>
    </submittedName>
</protein>
<gene>
    <name evidence="1" type="ORF">EVAR_81401_1</name>
</gene>